<gene>
    <name evidence="5" type="ORF">MLD63_13520</name>
</gene>
<dbReference type="InterPro" id="IPR039536">
    <property type="entry name" value="TetR_C_Proteobacteria"/>
</dbReference>
<dbReference type="SUPFAM" id="SSF48498">
    <property type="entry name" value="Tetracyclin repressor-like, C-terminal domain"/>
    <property type="match status" value="1"/>
</dbReference>
<dbReference type="Pfam" id="PF14246">
    <property type="entry name" value="TetR_C_7"/>
    <property type="match status" value="1"/>
</dbReference>
<dbReference type="InterPro" id="IPR036271">
    <property type="entry name" value="Tet_transcr_reg_TetR-rel_C_sf"/>
</dbReference>
<dbReference type="PANTHER" id="PTHR30055">
    <property type="entry name" value="HTH-TYPE TRANSCRIPTIONAL REGULATOR RUTR"/>
    <property type="match status" value="1"/>
</dbReference>
<feature type="region of interest" description="Disordered" evidence="3">
    <location>
        <begin position="1"/>
        <end position="34"/>
    </location>
</feature>
<organism evidence="5 6">
    <name type="scientific">Paracoccus albicereus</name>
    <dbReference type="NCBI Taxonomy" id="2922394"/>
    <lineage>
        <taxon>Bacteria</taxon>
        <taxon>Pseudomonadati</taxon>
        <taxon>Pseudomonadota</taxon>
        <taxon>Alphaproteobacteria</taxon>
        <taxon>Rhodobacterales</taxon>
        <taxon>Paracoccaceae</taxon>
        <taxon>Paracoccus</taxon>
    </lineage>
</organism>
<evidence type="ECO:0000256" key="2">
    <source>
        <dbReference type="PROSITE-ProRule" id="PRU00335"/>
    </source>
</evidence>
<feature type="domain" description="HTH tetR-type" evidence="4">
    <location>
        <begin position="87"/>
        <end position="147"/>
    </location>
</feature>
<dbReference type="PROSITE" id="PS50977">
    <property type="entry name" value="HTH_TETR_2"/>
    <property type="match status" value="1"/>
</dbReference>
<dbReference type="InterPro" id="IPR050109">
    <property type="entry name" value="HTH-type_TetR-like_transc_reg"/>
</dbReference>
<keyword evidence="1 2" id="KW-0238">DNA-binding</keyword>
<proteinExistence type="predicted"/>
<evidence type="ECO:0000256" key="3">
    <source>
        <dbReference type="SAM" id="MobiDB-lite"/>
    </source>
</evidence>
<dbReference type="InterPro" id="IPR009057">
    <property type="entry name" value="Homeodomain-like_sf"/>
</dbReference>
<feature type="compositionally biased region" description="Low complexity" evidence="3">
    <location>
        <begin position="19"/>
        <end position="34"/>
    </location>
</feature>
<dbReference type="Pfam" id="PF00440">
    <property type="entry name" value="TetR_N"/>
    <property type="match status" value="1"/>
</dbReference>
<reference evidence="5 6" key="1">
    <citation type="submission" date="2022-03" db="EMBL/GenBank/DDBJ databases">
        <authorList>
            <person name="He Y."/>
        </authorList>
    </citation>
    <scope>NUCLEOTIDE SEQUENCE [LARGE SCALE GENOMIC DNA]</scope>
    <source>
        <strain evidence="5 6">TK19116</strain>
    </source>
</reference>
<protein>
    <submittedName>
        <fullName evidence="5">TetR/AcrR family transcriptional regulator</fullName>
    </submittedName>
</protein>
<dbReference type="Gene3D" id="1.10.10.60">
    <property type="entry name" value="Homeodomain-like"/>
    <property type="match status" value="1"/>
</dbReference>
<keyword evidence="6" id="KW-1185">Reference proteome</keyword>
<dbReference type="PANTHER" id="PTHR30055:SF146">
    <property type="entry name" value="HTH-TYPE TRANSCRIPTIONAL DUAL REGULATOR CECR"/>
    <property type="match status" value="1"/>
</dbReference>
<dbReference type="EMBL" id="JAKZEU010000004">
    <property type="protein sequence ID" value="MCQ0971438.1"/>
    <property type="molecule type" value="Genomic_DNA"/>
</dbReference>
<sequence length="287" mass="31030">MQQAWLRWNRGRGDRAGTSNSLSKSSSNRLVRSQSSQTSVQLQAFIEPIGSIICGAGEHLMTEHVSTEKPSPAPPNSSGRHAAGADPAKREQILAGAKSVFMTKGFDAAGVNDICRAAGVSKSTLYVYFENKEDLFESMVEAQRDRLFAGASTALSEPLTTEETLRRYGTALAEILCSDQVLRAHRIVVGIAERMPEIGARFYAAGAMHAQSALADFLRRRVESGDLAIPDVELSAAQFIELATSNLWKPRLFGRETRPPTDTEIARSVTAAVTMFLAAYGVKHGGS</sequence>
<dbReference type="SUPFAM" id="SSF46689">
    <property type="entry name" value="Homeodomain-like"/>
    <property type="match status" value="1"/>
</dbReference>
<feature type="region of interest" description="Disordered" evidence="3">
    <location>
        <begin position="63"/>
        <end position="88"/>
    </location>
</feature>
<dbReference type="Gene3D" id="1.10.357.10">
    <property type="entry name" value="Tetracycline Repressor, domain 2"/>
    <property type="match status" value="1"/>
</dbReference>
<feature type="DNA-binding region" description="H-T-H motif" evidence="2">
    <location>
        <begin position="110"/>
        <end position="129"/>
    </location>
</feature>
<accession>A0ABT1MT04</accession>
<dbReference type="InterPro" id="IPR001647">
    <property type="entry name" value="HTH_TetR"/>
</dbReference>
<name>A0ABT1MT04_9RHOB</name>
<dbReference type="Proteomes" id="UP001203945">
    <property type="component" value="Unassembled WGS sequence"/>
</dbReference>
<evidence type="ECO:0000313" key="6">
    <source>
        <dbReference type="Proteomes" id="UP001203945"/>
    </source>
</evidence>
<evidence type="ECO:0000259" key="4">
    <source>
        <dbReference type="PROSITE" id="PS50977"/>
    </source>
</evidence>
<comment type="caution">
    <text evidence="5">The sequence shown here is derived from an EMBL/GenBank/DDBJ whole genome shotgun (WGS) entry which is preliminary data.</text>
</comment>
<dbReference type="PRINTS" id="PR00455">
    <property type="entry name" value="HTHTETR"/>
</dbReference>
<evidence type="ECO:0000313" key="5">
    <source>
        <dbReference type="EMBL" id="MCQ0971438.1"/>
    </source>
</evidence>
<evidence type="ECO:0000256" key="1">
    <source>
        <dbReference type="ARBA" id="ARBA00023125"/>
    </source>
</evidence>